<proteinExistence type="predicted"/>
<dbReference type="Proteomes" id="UP000008549">
    <property type="component" value="Unassembled WGS sequence"/>
</dbReference>
<dbReference type="KEGG" id="cbr:CBG_09230"/>
<evidence type="ECO:0000256" key="1">
    <source>
        <dbReference type="SAM" id="MobiDB-lite"/>
    </source>
</evidence>
<organism evidence="2 3">
    <name type="scientific">Caenorhabditis briggsae</name>
    <dbReference type="NCBI Taxonomy" id="6238"/>
    <lineage>
        <taxon>Eukaryota</taxon>
        <taxon>Metazoa</taxon>
        <taxon>Ecdysozoa</taxon>
        <taxon>Nematoda</taxon>
        <taxon>Chromadorea</taxon>
        <taxon>Rhabditida</taxon>
        <taxon>Rhabditina</taxon>
        <taxon>Rhabditomorpha</taxon>
        <taxon>Rhabditoidea</taxon>
        <taxon>Rhabditidae</taxon>
        <taxon>Peloderinae</taxon>
        <taxon>Caenorhabditis</taxon>
    </lineage>
</organism>
<gene>
    <name evidence="2 4" type="ORF">CBG09230</name>
    <name evidence="2" type="ORF">CBG_09230</name>
</gene>
<name>A8X8A5_CAEBR</name>
<dbReference type="EMBL" id="HE601123">
    <property type="protein sequence ID" value="CAP28866.2"/>
    <property type="molecule type" value="Genomic_DNA"/>
</dbReference>
<dbReference type="eggNOG" id="ENOG502TFTF">
    <property type="taxonomic scope" value="Eukaryota"/>
</dbReference>
<dbReference type="WormBase" id="CBG09230">
    <property type="protein sequence ID" value="CBP08206"/>
    <property type="gene ID" value="WBGene00030857"/>
</dbReference>
<dbReference type="AlphaFoldDB" id="A8X8A5"/>
<dbReference type="OMA" id="NDSEHAN"/>
<evidence type="ECO:0000313" key="2">
    <source>
        <dbReference type="EMBL" id="CAP28866.2"/>
    </source>
</evidence>
<reference evidence="2 3" key="2">
    <citation type="journal article" date="2011" name="PLoS Genet.">
        <title>Caenorhabditis briggsae recombinant inbred line genotypes reveal inter-strain incompatibility and the evolution of recombination.</title>
        <authorList>
            <person name="Ross J.A."/>
            <person name="Koboldt D.C."/>
            <person name="Staisch J.E."/>
            <person name="Chamberlin H.M."/>
            <person name="Gupta B.P."/>
            <person name="Miller R.D."/>
            <person name="Baird S.E."/>
            <person name="Haag E.S."/>
        </authorList>
    </citation>
    <scope>NUCLEOTIDE SEQUENCE [LARGE SCALE GENOMIC DNA]</scope>
    <source>
        <strain evidence="2 3">AF16</strain>
    </source>
</reference>
<dbReference type="HOGENOM" id="CLU_453603_0_0_1"/>
<evidence type="ECO:0000313" key="3">
    <source>
        <dbReference type="Proteomes" id="UP000008549"/>
    </source>
</evidence>
<dbReference type="STRING" id="6238.A8X8A5"/>
<feature type="compositionally biased region" description="Polar residues" evidence="1">
    <location>
        <begin position="61"/>
        <end position="70"/>
    </location>
</feature>
<keyword evidence="3" id="KW-1185">Reference proteome</keyword>
<reference evidence="2 3" key="1">
    <citation type="journal article" date="2003" name="PLoS Biol.">
        <title>The genome sequence of Caenorhabditis briggsae: a platform for comparative genomics.</title>
        <authorList>
            <person name="Stein L.D."/>
            <person name="Bao Z."/>
            <person name="Blasiar D."/>
            <person name="Blumenthal T."/>
            <person name="Brent M.R."/>
            <person name="Chen N."/>
            <person name="Chinwalla A."/>
            <person name="Clarke L."/>
            <person name="Clee C."/>
            <person name="Coghlan A."/>
            <person name="Coulson A."/>
            <person name="D'Eustachio P."/>
            <person name="Fitch D.H."/>
            <person name="Fulton L.A."/>
            <person name="Fulton R.E."/>
            <person name="Griffiths-Jones S."/>
            <person name="Harris T.W."/>
            <person name="Hillier L.W."/>
            <person name="Kamath R."/>
            <person name="Kuwabara P.E."/>
            <person name="Mardis E.R."/>
            <person name="Marra M.A."/>
            <person name="Miner T.L."/>
            <person name="Minx P."/>
            <person name="Mullikin J.C."/>
            <person name="Plumb R.W."/>
            <person name="Rogers J."/>
            <person name="Schein J.E."/>
            <person name="Sohrmann M."/>
            <person name="Spieth J."/>
            <person name="Stajich J.E."/>
            <person name="Wei C."/>
            <person name="Willey D."/>
            <person name="Wilson R.K."/>
            <person name="Durbin R."/>
            <person name="Waterston R.H."/>
        </authorList>
    </citation>
    <scope>NUCLEOTIDE SEQUENCE [LARGE SCALE GENOMIC DNA]</scope>
    <source>
        <strain evidence="2 3">AF16</strain>
    </source>
</reference>
<protein>
    <submittedName>
        <fullName evidence="2">Protein CBG09230</fullName>
    </submittedName>
</protein>
<dbReference type="RefSeq" id="XP_045093952.1">
    <property type="nucleotide sequence ID" value="XM_045244105.1"/>
</dbReference>
<dbReference type="FunCoup" id="A8X8A5">
    <property type="interactions" value="1366"/>
</dbReference>
<dbReference type="GeneID" id="8583999"/>
<feature type="region of interest" description="Disordered" evidence="1">
    <location>
        <begin position="61"/>
        <end position="107"/>
    </location>
</feature>
<sequence length="627" mass="69684">MTNQFNYGPRMDFDELQQLRVRNSSTGYRQRFLSLTSIDSLAATSSTSLGSHWKKIPFSTQQNTSSTDCSIRSADKTIPSRPATVVSSISSYTPHTPKLPNIMGSAIPPRSSELSEWKFNSESSRSSSSATIEGNPPIALSQVTSLLRETTEHREEGQSLQLQMKGLEELEPTLDRFIGQFSELNIQQRQAFIQTVKNSNKKMDHYDSCIEYLDEAVDDTQAFYDKKIEDASDFVTQSLAVFQKKEKIEEFVRRGEEFYTTSPRIMDTMLENTERLAEIRKNLNANRMDTASLTAFGQEDQRVDSVYSGLIQMIGSLPLDHYERGDFNYAISKIQNDSKFEKKQKCQLLFRHLMKTMDNWEGIKSASSLFDSDGWNSVYSFDSTNDALNVLESSSFALTDDSNLNDLDGELRSSRIRRAVEGPQGKTYECSPWDSASNFTGCSSDGLTNILSCNEPMTLSSYECNSSSLGQSTLFSGNQKKWEIYFKADKFSVSKSSMPSQAFEEAHQNLMKSASCTKTACSSSDPIIARPPREIDDKSVLSSTIGTRTTLDSAPSLNFSTVSLSAMVDDALNTAKDAVDTQAVRLMHALQNSASKCGVALSNLMTAVSSSSESISDTQSSHRSITH</sequence>
<dbReference type="InParanoid" id="A8X8A5"/>
<dbReference type="CTD" id="8583999"/>
<accession>A8X8A5</accession>
<evidence type="ECO:0000313" key="4">
    <source>
        <dbReference type="WormBase" id="CBG09230"/>
    </source>
</evidence>
<feature type="compositionally biased region" description="Polar residues" evidence="1">
    <location>
        <begin position="85"/>
        <end position="94"/>
    </location>
</feature>